<dbReference type="Proteomes" id="UP001378188">
    <property type="component" value="Unassembled WGS sequence"/>
</dbReference>
<feature type="compositionally biased region" description="Low complexity" evidence="1">
    <location>
        <begin position="234"/>
        <end position="254"/>
    </location>
</feature>
<organism evidence="4 5">
    <name type="scientific">Microbaculum marinum</name>
    <dbReference type="NCBI Taxonomy" id="1764581"/>
    <lineage>
        <taxon>Bacteria</taxon>
        <taxon>Pseudomonadati</taxon>
        <taxon>Pseudomonadota</taxon>
        <taxon>Alphaproteobacteria</taxon>
        <taxon>Hyphomicrobiales</taxon>
        <taxon>Tepidamorphaceae</taxon>
        <taxon>Microbaculum</taxon>
    </lineage>
</organism>
<evidence type="ECO:0000313" key="5">
    <source>
        <dbReference type="Proteomes" id="UP001378188"/>
    </source>
</evidence>
<feature type="compositionally biased region" description="Polar residues" evidence="1">
    <location>
        <begin position="43"/>
        <end position="70"/>
    </location>
</feature>
<evidence type="ECO:0000313" key="4">
    <source>
        <dbReference type="EMBL" id="MEJ8573118.1"/>
    </source>
</evidence>
<dbReference type="SUPFAM" id="SSF50346">
    <property type="entry name" value="PRC-barrel domain"/>
    <property type="match status" value="1"/>
</dbReference>
<dbReference type="Pfam" id="PF05239">
    <property type="entry name" value="PRC"/>
    <property type="match status" value="1"/>
</dbReference>
<sequence>MKLHINPNRFLATSAIVLALAAPAYAQTQTDANETPPAAVEQSGEQSTGAATGAQTGQDNTGTMTGTDTSDAAGDMKSTDQTASDTNMDSDAPELKNTMTDKPAGADTADASNMMDDGLPTEPILAEQQPGQLVSDEIIGTDVRNAQDESIGTIDALVIDDNNRVIAAVVSVGGFLGLGAKDVAVNWKEFTFQPEEEIAVVSLSREQLEDGPVFRDRDDVQAELEADQQRQEMNTQPNAATPAAPAAPADTTNQ</sequence>
<feature type="region of interest" description="Disordered" evidence="1">
    <location>
        <begin position="28"/>
        <end position="111"/>
    </location>
</feature>
<evidence type="ECO:0000256" key="1">
    <source>
        <dbReference type="SAM" id="MobiDB-lite"/>
    </source>
</evidence>
<feature type="compositionally biased region" description="Basic and acidic residues" evidence="1">
    <location>
        <begin position="210"/>
        <end position="220"/>
    </location>
</feature>
<dbReference type="PANTHER" id="PTHR36505:SF1">
    <property type="entry name" value="BLR1072 PROTEIN"/>
    <property type="match status" value="1"/>
</dbReference>
<dbReference type="RefSeq" id="WP_340330808.1">
    <property type="nucleotide sequence ID" value="NZ_JAZHOF010000006.1"/>
</dbReference>
<feature type="signal peptide" evidence="2">
    <location>
        <begin position="1"/>
        <end position="26"/>
    </location>
</feature>
<proteinExistence type="predicted"/>
<comment type="caution">
    <text evidence="4">The sequence shown here is derived from an EMBL/GenBank/DDBJ whole genome shotgun (WGS) entry which is preliminary data.</text>
</comment>
<gene>
    <name evidence="4" type="ORF">V3328_16620</name>
</gene>
<reference evidence="4 5" key="1">
    <citation type="submission" date="2024-02" db="EMBL/GenBank/DDBJ databases">
        <title>Genome analysis and characterization of Microbaculum marinisediminis sp. nov., isolated from marine sediment.</title>
        <authorList>
            <person name="Du Z.-J."/>
            <person name="Ye Y.-Q."/>
            <person name="Zhang Z.-R."/>
            <person name="Yuan S.-M."/>
            <person name="Zhang X.-Y."/>
        </authorList>
    </citation>
    <scope>NUCLEOTIDE SEQUENCE [LARGE SCALE GENOMIC DNA]</scope>
    <source>
        <strain evidence="4 5">SDUM1044001</strain>
    </source>
</reference>
<keyword evidence="5" id="KW-1185">Reference proteome</keyword>
<dbReference type="AlphaFoldDB" id="A0AAW9RW71"/>
<evidence type="ECO:0000259" key="3">
    <source>
        <dbReference type="Pfam" id="PF05239"/>
    </source>
</evidence>
<protein>
    <submittedName>
        <fullName evidence="4">PRC-barrel domain-containing protein</fullName>
    </submittedName>
</protein>
<accession>A0AAW9RW71</accession>
<feature type="chain" id="PRO_5043891935" evidence="2">
    <location>
        <begin position="27"/>
        <end position="254"/>
    </location>
</feature>
<feature type="region of interest" description="Disordered" evidence="1">
    <location>
        <begin position="210"/>
        <end position="254"/>
    </location>
</feature>
<dbReference type="Gene3D" id="2.30.30.240">
    <property type="entry name" value="PRC-barrel domain"/>
    <property type="match status" value="1"/>
</dbReference>
<feature type="compositionally biased region" description="Polar residues" evidence="1">
    <location>
        <begin position="79"/>
        <end position="89"/>
    </location>
</feature>
<evidence type="ECO:0000256" key="2">
    <source>
        <dbReference type="SAM" id="SignalP"/>
    </source>
</evidence>
<dbReference type="EMBL" id="JAZHOF010000006">
    <property type="protein sequence ID" value="MEJ8573118.1"/>
    <property type="molecule type" value="Genomic_DNA"/>
</dbReference>
<dbReference type="PANTHER" id="PTHR36505">
    <property type="entry name" value="BLR1072 PROTEIN"/>
    <property type="match status" value="1"/>
</dbReference>
<keyword evidence="2" id="KW-0732">Signal</keyword>
<feature type="domain" description="PRC-barrel" evidence="3">
    <location>
        <begin position="136"/>
        <end position="188"/>
    </location>
</feature>
<dbReference type="InterPro" id="IPR011033">
    <property type="entry name" value="PRC_barrel-like_sf"/>
</dbReference>
<dbReference type="InterPro" id="IPR027275">
    <property type="entry name" value="PRC-brl_dom"/>
</dbReference>
<name>A0AAW9RW71_9HYPH</name>